<dbReference type="PROSITE" id="PS00480">
    <property type="entry name" value="CITRATE_SYNTHASE"/>
    <property type="match status" value="1"/>
</dbReference>
<dbReference type="NCBIfam" id="TIGR01798">
    <property type="entry name" value="cit_synth_I"/>
    <property type="match status" value="1"/>
</dbReference>
<evidence type="ECO:0000256" key="5">
    <source>
        <dbReference type="ARBA" id="ARBA00049288"/>
    </source>
</evidence>
<keyword evidence="11" id="KW-1185">Reference proteome</keyword>
<comment type="caution">
    <text evidence="10">The sequence shown here is derived from an EMBL/GenBank/DDBJ whole genome shotgun (WGS) entry which is preliminary data.</text>
</comment>
<evidence type="ECO:0000256" key="3">
    <source>
        <dbReference type="ARBA" id="ARBA00022532"/>
    </source>
</evidence>
<dbReference type="RefSeq" id="WP_200585384.1">
    <property type="nucleotide sequence ID" value="NZ_JAEHFY010000007.1"/>
</dbReference>
<dbReference type="Pfam" id="PF00285">
    <property type="entry name" value="Citrate_synt"/>
    <property type="match status" value="1"/>
</dbReference>
<dbReference type="InterPro" id="IPR016142">
    <property type="entry name" value="Citrate_synth-like_lrg_a-sub"/>
</dbReference>
<evidence type="ECO:0000313" key="11">
    <source>
        <dbReference type="Proteomes" id="UP000660024"/>
    </source>
</evidence>
<dbReference type="InterPro" id="IPR016143">
    <property type="entry name" value="Citrate_synth-like_sm_a-sub"/>
</dbReference>
<dbReference type="InterPro" id="IPR010953">
    <property type="entry name" value="Citrate_synthase_typ-I"/>
</dbReference>
<proteinExistence type="inferred from homology"/>
<keyword evidence="10" id="KW-0012">Acyltransferase</keyword>
<dbReference type="InterPro" id="IPR036969">
    <property type="entry name" value="Citrate_synthase_sf"/>
</dbReference>
<dbReference type="CDD" id="cd06114">
    <property type="entry name" value="EcCS_like"/>
    <property type="match status" value="1"/>
</dbReference>
<evidence type="ECO:0000256" key="9">
    <source>
        <dbReference type="RuleBase" id="RU003406"/>
    </source>
</evidence>
<dbReference type="Gene3D" id="1.10.230.10">
    <property type="entry name" value="Cytochrome P450-Terp, domain 2"/>
    <property type="match status" value="1"/>
</dbReference>
<dbReference type="Gene3D" id="2.20.28.60">
    <property type="match status" value="1"/>
</dbReference>
<organism evidence="10 11">
    <name type="scientific">Pedobacter segetis</name>
    <dbReference type="NCBI Taxonomy" id="2793069"/>
    <lineage>
        <taxon>Bacteria</taxon>
        <taxon>Pseudomonadati</taxon>
        <taxon>Bacteroidota</taxon>
        <taxon>Sphingobacteriia</taxon>
        <taxon>Sphingobacteriales</taxon>
        <taxon>Sphingobacteriaceae</taxon>
        <taxon>Pedobacter</taxon>
    </lineage>
</organism>
<gene>
    <name evidence="10" type="ORF">I5M32_06495</name>
</gene>
<evidence type="ECO:0000313" key="10">
    <source>
        <dbReference type="EMBL" id="MBK0382608.1"/>
    </source>
</evidence>
<dbReference type="Proteomes" id="UP000660024">
    <property type="component" value="Unassembled WGS sequence"/>
</dbReference>
<comment type="pathway">
    <text evidence="1 8">Carbohydrate metabolism; tricarboxylic acid cycle; isocitrate from oxaloacetate: step 1/2.</text>
</comment>
<protein>
    <recommendedName>
        <fullName evidence="6 7">Citrate synthase</fullName>
    </recommendedName>
</protein>
<evidence type="ECO:0000256" key="4">
    <source>
        <dbReference type="ARBA" id="ARBA00022679"/>
    </source>
</evidence>
<dbReference type="InterPro" id="IPR024176">
    <property type="entry name" value="Citrate_synthase_bac-typ"/>
</dbReference>
<evidence type="ECO:0000256" key="8">
    <source>
        <dbReference type="RuleBase" id="RU003370"/>
    </source>
</evidence>
<sequence length="428" mass="48423">MSETAELKLEGNVYTLPIVEGTEREKAIDIAKLRDQTGFVTLDSGFKNTGATKSAITFLDGEKGILKYRGYSIEQLAEKSTFLEVAYLLIYGNLPTQSQIDDFQHQISRHTLVHEDMKKFFDGFPSKSHPMGQLSSLICSLSSFYPECLDPHQTKEEFDLTIIKLLAKMATIVSWIYKKSLGHPVIYPKNKYDYVTNFLHMTFGQRTEDVEIDEVVVNAMNKLLILHADHEQNCSTSTVRIVGSSDCNLYASISAGISALWGPLHGGANQAVIEMLEKIKNDGGDVDKWVNKAKDKNDSFRLMGFGHRVYKNFDPRAKIIKKACDDILTKLGINDPVLGIAKKLEEVALSDPYFVDKKLYPNVDFYSGIIYRALGFPTEMFTVLFALGRLPGWIAQWKEMRENKEPIGRPRQIYVGENDRDIVPIEKR</sequence>
<dbReference type="PRINTS" id="PR00143">
    <property type="entry name" value="CITRTSNTHASE"/>
</dbReference>
<reference evidence="10 11" key="1">
    <citation type="submission" date="2020-12" db="EMBL/GenBank/DDBJ databases">
        <title>Bacterial novel species Pedobacter sp. SD-b isolated from soil.</title>
        <authorList>
            <person name="Jung H.-Y."/>
        </authorList>
    </citation>
    <scope>NUCLEOTIDE SEQUENCE [LARGE SCALE GENOMIC DNA]</scope>
    <source>
        <strain evidence="10 11">SD-b</strain>
    </source>
</reference>
<keyword evidence="4 7" id="KW-0808">Transferase</keyword>
<dbReference type="PANTHER" id="PTHR42871:SF1">
    <property type="entry name" value="CITRATE SYNTHASE"/>
    <property type="match status" value="1"/>
</dbReference>
<dbReference type="PIRSF" id="PIRSF001369">
    <property type="entry name" value="Citrate_synth"/>
    <property type="match status" value="1"/>
</dbReference>
<name>A0ABS1BI95_9SPHI</name>
<dbReference type="EMBL" id="JAEHFY010000007">
    <property type="protein sequence ID" value="MBK0382608.1"/>
    <property type="molecule type" value="Genomic_DNA"/>
</dbReference>
<dbReference type="GO" id="GO:0036440">
    <property type="term" value="F:citrate synthase activity"/>
    <property type="evidence" value="ECO:0007669"/>
    <property type="project" value="UniProtKB-EC"/>
</dbReference>
<comment type="similarity">
    <text evidence="2 7 9">Belongs to the citrate synthase family.</text>
</comment>
<keyword evidence="3 8" id="KW-0816">Tricarboxylic acid cycle</keyword>
<evidence type="ECO:0000256" key="7">
    <source>
        <dbReference type="PIRNR" id="PIRNR001369"/>
    </source>
</evidence>
<dbReference type="InterPro" id="IPR019810">
    <property type="entry name" value="Citrate_synthase_AS"/>
</dbReference>
<dbReference type="PANTHER" id="PTHR42871">
    <property type="entry name" value="CITRATE SYNTHASE"/>
    <property type="match status" value="1"/>
</dbReference>
<accession>A0ABS1BI95</accession>
<comment type="catalytic activity">
    <reaction evidence="5 8">
        <text>oxaloacetate + acetyl-CoA + H2O = citrate + CoA + H(+)</text>
        <dbReference type="Rhea" id="RHEA:16845"/>
        <dbReference type="ChEBI" id="CHEBI:15377"/>
        <dbReference type="ChEBI" id="CHEBI:15378"/>
        <dbReference type="ChEBI" id="CHEBI:16452"/>
        <dbReference type="ChEBI" id="CHEBI:16947"/>
        <dbReference type="ChEBI" id="CHEBI:57287"/>
        <dbReference type="ChEBI" id="CHEBI:57288"/>
        <dbReference type="EC" id="2.3.3.16"/>
    </reaction>
</comment>
<evidence type="ECO:0000256" key="6">
    <source>
        <dbReference type="NCBIfam" id="TIGR01798"/>
    </source>
</evidence>
<dbReference type="NCBIfam" id="NF004126">
    <property type="entry name" value="PRK05614.1"/>
    <property type="match status" value="1"/>
</dbReference>
<evidence type="ECO:0000256" key="1">
    <source>
        <dbReference type="ARBA" id="ARBA00004751"/>
    </source>
</evidence>
<evidence type="ECO:0000256" key="2">
    <source>
        <dbReference type="ARBA" id="ARBA00010566"/>
    </source>
</evidence>
<dbReference type="Gene3D" id="1.10.580.10">
    <property type="entry name" value="Citrate Synthase, domain 1"/>
    <property type="match status" value="1"/>
</dbReference>
<dbReference type="InterPro" id="IPR002020">
    <property type="entry name" value="Citrate_synthase"/>
</dbReference>
<dbReference type="SUPFAM" id="SSF48256">
    <property type="entry name" value="Citrate synthase"/>
    <property type="match status" value="1"/>
</dbReference>